<gene>
    <name evidence="1" type="ORF">GUJ93_ZPchr0011g27753</name>
</gene>
<evidence type="ECO:0000313" key="1">
    <source>
        <dbReference type="EMBL" id="KAG8089504.1"/>
    </source>
</evidence>
<dbReference type="Proteomes" id="UP000729402">
    <property type="component" value="Unassembled WGS sequence"/>
</dbReference>
<name>A0A8J6BLI2_ZIZPA</name>
<reference evidence="1" key="1">
    <citation type="journal article" date="2021" name="bioRxiv">
        <title>Whole Genome Assembly and Annotation of Northern Wild Rice, Zizania palustris L., Supports a Whole Genome Duplication in the Zizania Genus.</title>
        <authorList>
            <person name="Haas M."/>
            <person name="Kono T."/>
            <person name="Macchietto M."/>
            <person name="Millas R."/>
            <person name="McGilp L."/>
            <person name="Shao M."/>
            <person name="Duquette J."/>
            <person name="Hirsch C.N."/>
            <person name="Kimball J."/>
        </authorList>
    </citation>
    <scope>NUCLEOTIDE SEQUENCE</scope>
    <source>
        <tissue evidence="1">Fresh leaf tissue</tissue>
    </source>
</reference>
<organism evidence="1 2">
    <name type="scientific">Zizania palustris</name>
    <name type="common">Northern wild rice</name>
    <dbReference type="NCBI Taxonomy" id="103762"/>
    <lineage>
        <taxon>Eukaryota</taxon>
        <taxon>Viridiplantae</taxon>
        <taxon>Streptophyta</taxon>
        <taxon>Embryophyta</taxon>
        <taxon>Tracheophyta</taxon>
        <taxon>Spermatophyta</taxon>
        <taxon>Magnoliopsida</taxon>
        <taxon>Liliopsida</taxon>
        <taxon>Poales</taxon>
        <taxon>Poaceae</taxon>
        <taxon>BOP clade</taxon>
        <taxon>Oryzoideae</taxon>
        <taxon>Oryzeae</taxon>
        <taxon>Zizaniinae</taxon>
        <taxon>Zizania</taxon>
    </lineage>
</organism>
<keyword evidence="2" id="KW-1185">Reference proteome</keyword>
<comment type="caution">
    <text evidence="1">The sequence shown here is derived from an EMBL/GenBank/DDBJ whole genome shotgun (WGS) entry which is preliminary data.</text>
</comment>
<evidence type="ECO:0000313" key="2">
    <source>
        <dbReference type="Proteomes" id="UP000729402"/>
    </source>
</evidence>
<proteinExistence type="predicted"/>
<dbReference type="AlphaFoldDB" id="A0A8J6BLI2"/>
<reference evidence="1" key="2">
    <citation type="submission" date="2021-02" db="EMBL/GenBank/DDBJ databases">
        <authorList>
            <person name="Kimball J.A."/>
            <person name="Haas M.W."/>
            <person name="Macchietto M."/>
            <person name="Kono T."/>
            <person name="Duquette J."/>
            <person name="Shao M."/>
        </authorList>
    </citation>
    <scope>NUCLEOTIDE SEQUENCE</scope>
    <source>
        <tissue evidence="1">Fresh leaf tissue</tissue>
    </source>
</reference>
<dbReference type="EMBL" id="JAAALK010000081">
    <property type="protein sequence ID" value="KAG8089504.1"/>
    <property type="molecule type" value="Genomic_DNA"/>
</dbReference>
<accession>A0A8J6BLI2</accession>
<protein>
    <submittedName>
        <fullName evidence="1">Uncharacterized protein</fullName>
    </submittedName>
</protein>
<sequence>MRFIQSKQEENLIQGKVGSNRNSGQGWRLGFSQGGLWITIHRHSSQASKWFYEMLDNEDGNTFIDCLIGV</sequence>